<dbReference type="Pfam" id="PF22967">
    <property type="entry name" value="Ig_NUP210_1st"/>
    <property type="match status" value="1"/>
</dbReference>
<dbReference type="Proteomes" id="UP001329430">
    <property type="component" value="Chromosome 2"/>
</dbReference>
<evidence type="ECO:0000256" key="6">
    <source>
        <dbReference type="ARBA" id="ARBA00023136"/>
    </source>
</evidence>
<feature type="domain" description="NUP210 Ig-like" evidence="18">
    <location>
        <begin position="1450"/>
        <end position="1508"/>
    </location>
</feature>
<dbReference type="GO" id="GO:0031965">
    <property type="term" value="C:nuclear membrane"/>
    <property type="evidence" value="ECO:0007669"/>
    <property type="project" value="UniProtKB-SubCell"/>
</dbReference>
<sequence>MLINFRISISVFSLIISVVYSSKLNVPRVLLPIFNDFSTKFTLEATDGDCYKWSTSRSDIIKLIPYNVDFGLDCSSRVTVLTNTKERTRNMAIVLAEDFYTNQVLRCDVIVDIIDSLDIITTTKELYVEEAPEVFEVRAYDSQGNEFTTLEGIEFDWQILPTSTRSGPSGIRFITFKDSPYEAPSTIENFENDNKKGHTVLLAGFKTGSAKIRVKLPHNEYRNVNGHEVQLSVIANLIITPPEIYIMVGDTVEIKVIQVSSFNIIFYLIGAKMDLLVDHYQYYIFILILVTVTGLEIGETKITIYDPNMLENENGKLPSCTVHVVEPAYMRLTILPHKNWAILLSEHYDIVAEVYTNDGHKLHLGDEVKIDIEIGSLFYVHERSNNGSWLTGWAKKDGSTPVTSILRGVLNSNLGNFKANPTISAQAELLIFSHIVLDPNEVILPWDPILKPKYEVQVKATGGDGNFFWSSSNQSIGIVTQTGLVRTHYHGHFQVAAAMMRNQDNKQSAVIHILPPTKLEIIGYVMESEINQPIFLHVALFAMKQTRGETSNYYLPFNQCQELPFAVKLTNENFIHNATAVIKPVGISCATICVVGRAVGISKVTISYNADGNILEDTVTISTFDPLLLLYPTHHEIALAVDTSMDIVFAGGPKPSVGQPSVYKRTVISEFNEVVSANDITDQNPSNKDDKITLHVNCLKKDRETSSTINVACVEPFSISLHPVLKMANAKSCPMDISANRIIVPSYKDIEVDVKVTDENDRPLLNISSLRFHWIIDPVKIADLGSLNSVFQRSVARNDMTYSNGSYQLITPKSDSGILKLSVVSQGFLNDNYVNVDGCNLRDNSDCIKDEIYLYFKKNAVAIPNAVSIYNHPDSKKRVKIDHGSGYYEISLSSNEIVRVKYLEGSHELEIIPLTMGEVEITLTDLCLPSPHVIVAVTVVSISGIKVTMPDKVEIGKTITAVVTLYDSYDNILIVPELGLLKMLANLDAKIAKLDQVEEKDRHGSGSDEEILYAVTGIELGNTKVTFAIGDIVSPLVDLQVFPPLKIIPRNATLLMGSVFQYSCRGGPQPDNTLYNIVNATIADISNTGLVRTLELGHSQIEAFSVGVDPYTGTEIIYSQDKVDLHVISLKGIKIKSPLTRFQVGSTIPLWVYGMSEELSPMVLGSAEKPFKYHWKVDDPHILKVVTPFNQYGIQYGLEDEVVVRIVGLTTGRTIVHLDVIVPGFVSSKRNKFHKIFTDSLEIEIFESFALTYPSNTNGKFILLSTQSHIQLATNMDGLLKLQYNVPSVGKPMHVTESTHTKSLSIPSPLITVSDTGLVQTYDRFGTAHVVITAMDQFGLQQNINVAIEVKPIHFMLLDVTTNWQVKSLSPITVLPVGVKFQIQGHFYDNAGVKFTATNLKLNMRSADNSSVIISTKKTGNTILRGFTTGFYKTTDYIKLHVGHTVTHTIENLTTGDIICLWTPLVNLNKNPGRWNTSDKSLVKIDHETEIGTVTGFYNGYVTLTHSLHPGTTWHLTLLPPTEIIMLHPSQEILTNAPNTTFKVSLIITSSEISAKSNNFVNGGRCQDLLEKNLEYLFTCYFEHSSDVKNIDVSSLFDIRSGFNVSTGQYTCDLIPKDDYSAKTHYLVGNVTIWAELTYSDIKGTPIVVPFVPAISVTSELHLDSSDDILVINGADIVLDQVQVQAVDKKLLQVHSAERPKSNTLLHRINLLDHWKLEELGDVMTVIVTSPLTSQKIKVRILVDRTKFDTTSIKAYYQSPIMYITDTYGPSILIIFVTLVAVIITFKSGSVNDSIRPIYKSPSSLSNPRSFSFRSQEPIYGDPHLSYSSSPEIRRSRKFT</sequence>
<evidence type="ECO:0008006" key="22">
    <source>
        <dbReference type="Google" id="ProtNLM"/>
    </source>
</evidence>
<dbReference type="PANTHER" id="PTHR23019:SF0">
    <property type="entry name" value="NUCLEAR PORE MEMBRANE GLYCOPROTEIN 210"/>
    <property type="match status" value="1"/>
</dbReference>
<keyword evidence="21" id="KW-1185">Reference proteome</keyword>
<dbReference type="Pfam" id="PF22962">
    <property type="entry name" value="Ig_NUP210_7th"/>
    <property type="match status" value="1"/>
</dbReference>
<feature type="domain" description="NUP210 Ig-like" evidence="15">
    <location>
        <begin position="121"/>
        <end position="225"/>
    </location>
</feature>
<dbReference type="InterPro" id="IPR055097">
    <property type="entry name" value="Ig_NUP210_2nd"/>
</dbReference>
<evidence type="ECO:0000256" key="8">
    <source>
        <dbReference type="ARBA" id="ARBA00023242"/>
    </source>
</evidence>
<keyword evidence="5 10" id="KW-1133">Transmembrane helix</keyword>
<evidence type="ECO:0000256" key="10">
    <source>
        <dbReference type="SAM" id="Phobius"/>
    </source>
</evidence>
<dbReference type="InterPro" id="IPR055099">
    <property type="entry name" value="Ig_NUP210_7th"/>
</dbReference>
<organism evidence="20 21">
    <name type="scientific">Pyrocoelia pectoralis</name>
    <dbReference type="NCBI Taxonomy" id="417401"/>
    <lineage>
        <taxon>Eukaryota</taxon>
        <taxon>Metazoa</taxon>
        <taxon>Ecdysozoa</taxon>
        <taxon>Arthropoda</taxon>
        <taxon>Hexapoda</taxon>
        <taxon>Insecta</taxon>
        <taxon>Pterygota</taxon>
        <taxon>Neoptera</taxon>
        <taxon>Endopterygota</taxon>
        <taxon>Coleoptera</taxon>
        <taxon>Polyphaga</taxon>
        <taxon>Elateriformia</taxon>
        <taxon>Elateroidea</taxon>
        <taxon>Lampyridae</taxon>
        <taxon>Lampyrinae</taxon>
        <taxon>Pyrocoelia</taxon>
    </lineage>
</organism>
<comment type="similarity">
    <text evidence="2">Belongs to the NUP210 family.</text>
</comment>
<dbReference type="SUPFAM" id="SSF49373">
    <property type="entry name" value="Invasin/intimin cell-adhesion fragments"/>
    <property type="match status" value="1"/>
</dbReference>
<feature type="region of interest" description="Disordered" evidence="9">
    <location>
        <begin position="1818"/>
        <end position="1840"/>
    </location>
</feature>
<comment type="subcellular location">
    <subcellularLocation>
        <location evidence="1">Nucleus membrane</location>
        <topology evidence="1">Single-pass membrane protein</topology>
    </subcellularLocation>
</comment>
<protein>
    <recommendedName>
        <fullName evidence="22">Nuclear pore membrane glycoprotein 210</fullName>
    </recommendedName>
</protein>
<gene>
    <name evidence="20" type="ORF">RI129_003321</name>
</gene>
<proteinExistence type="inferred from homology"/>
<name>A0AAN7VP54_9COLE</name>
<dbReference type="InterPro" id="IPR045197">
    <property type="entry name" value="NUP210-like"/>
</dbReference>
<feature type="domain" description="NUP210 fourth Ig-like" evidence="17">
    <location>
        <begin position="338"/>
        <end position="412"/>
    </location>
</feature>
<keyword evidence="6 10" id="KW-0472">Membrane</keyword>
<feature type="domain" description="NUP210 Ig-like" evidence="19">
    <location>
        <begin position="1129"/>
        <end position="1245"/>
    </location>
</feature>
<evidence type="ECO:0000259" key="15">
    <source>
        <dbReference type="Pfam" id="PF22969"/>
    </source>
</evidence>
<evidence type="ECO:0000259" key="11">
    <source>
        <dbReference type="Pfam" id="PF22957"/>
    </source>
</evidence>
<dbReference type="Pfam" id="PF25354">
    <property type="entry name" value="Ig_NUP210_16th"/>
    <property type="match status" value="1"/>
</dbReference>
<keyword evidence="8" id="KW-0539">Nucleus</keyword>
<dbReference type="InterPro" id="IPR056899">
    <property type="entry name" value="Ig_NUP210_9th"/>
</dbReference>
<dbReference type="Pfam" id="PF26181">
    <property type="entry name" value="Ig_NUP210_13th"/>
    <property type="match status" value="1"/>
</dbReference>
<evidence type="ECO:0000256" key="7">
    <source>
        <dbReference type="ARBA" id="ARBA00023180"/>
    </source>
</evidence>
<evidence type="ECO:0000259" key="18">
    <source>
        <dbReference type="Pfam" id="PF25354"/>
    </source>
</evidence>
<keyword evidence="3 10" id="KW-0812">Transmembrane</keyword>
<dbReference type="InterPro" id="IPR008964">
    <property type="entry name" value="Invasin/intimin_cell_adhesion"/>
</dbReference>
<dbReference type="Pfam" id="PF22957">
    <property type="entry name" value="NUP210_Ig"/>
    <property type="match status" value="1"/>
</dbReference>
<dbReference type="Pfam" id="PF22959">
    <property type="entry name" value="Ig_NUP210_15th"/>
    <property type="match status" value="1"/>
</dbReference>
<keyword evidence="7" id="KW-0325">Glycoprotein</keyword>
<evidence type="ECO:0000256" key="3">
    <source>
        <dbReference type="ARBA" id="ARBA00022692"/>
    </source>
</evidence>
<keyword evidence="4" id="KW-0732">Signal</keyword>
<dbReference type="PANTHER" id="PTHR23019">
    <property type="entry name" value="NUCLEAR PORE MEMBRANE GLYCOPROTEIN GP210-RELATED"/>
    <property type="match status" value="1"/>
</dbReference>
<feature type="domain" description="NUP210 Ig-like" evidence="16">
    <location>
        <begin position="864"/>
        <end position="936"/>
    </location>
</feature>
<evidence type="ECO:0000259" key="13">
    <source>
        <dbReference type="Pfam" id="PF22962"/>
    </source>
</evidence>
<evidence type="ECO:0000256" key="4">
    <source>
        <dbReference type="ARBA" id="ARBA00022729"/>
    </source>
</evidence>
<dbReference type="Pfam" id="PF24902">
    <property type="entry name" value="Ig_NUP210_9th"/>
    <property type="match status" value="1"/>
</dbReference>
<dbReference type="Pfam" id="PF24991">
    <property type="entry name" value="Ig_NUP210_4th"/>
    <property type="match status" value="1"/>
</dbReference>
<comment type="caution">
    <text evidence="20">The sequence shown here is derived from an EMBL/GenBank/DDBJ whole genome shotgun (WGS) entry which is preliminary data.</text>
</comment>
<evidence type="ECO:0000256" key="1">
    <source>
        <dbReference type="ARBA" id="ARBA00004590"/>
    </source>
</evidence>
<reference evidence="20 21" key="1">
    <citation type="journal article" date="2024" name="Insects">
        <title>An Improved Chromosome-Level Genome Assembly of the Firefly Pyrocoelia pectoralis.</title>
        <authorList>
            <person name="Fu X."/>
            <person name="Meyer-Rochow V.B."/>
            <person name="Ballantyne L."/>
            <person name="Zhu X."/>
        </authorList>
    </citation>
    <scope>NUCLEOTIDE SEQUENCE [LARGE SCALE GENOMIC DNA]</scope>
    <source>
        <strain evidence="20">XCY_ONT2</strain>
    </source>
</reference>
<dbReference type="Pfam" id="PF22969">
    <property type="entry name" value="Ig_NUP210_2nd"/>
    <property type="match status" value="1"/>
</dbReference>
<evidence type="ECO:0000259" key="16">
    <source>
        <dbReference type="Pfam" id="PF24902"/>
    </source>
</evidence>
<accession>A0AAN7VP54</accession>
<dbReference type="InterPro" id="IPR055094">
    <property type="entry name" value="NUP210_Ig15"/>
</dbReference>
<feature type="transmembrane region" description="Helical" evidence="10">
    <location>
        <begin position="1768"/>
        <end position="1786"/>
    </location>
</feature>
<evidence type="ECO:0000259" key="14">
    <source>
        <dbReference type="Pfam" id="PF22967"/>
    </source>
</evidence>
<evidence type="ECO:0000259" key="12">
    <source>
        <dbReference type="Pfam" id="PF22959"/>
    </source>
</evidence>
<feature type="domain" description="NUP210 Ig-like" evidence="12">
    <location>
        <begin position="1353"/>
        <end position="1442"/>
    </location>
</feature>
<dbReference type="InterPro" id="IPR056897">
    <property type="entry name" value="Ig_NUP210_4th"/>
</dbReference>
<evidence type="ECO:0000256" key="9">
    <source>
        <dbReference type="SAM" id="MobiDB-lite"/>
    </source>
</evidence>
<dbReference type="Pfam" id="PF26182">
    <property type="entry name" value="Ig_NUP210_5th"/>
    <property type="match status" value="1"/>
</dbReference>
<evidence type="ECO:0000313" key="20">
    <source>
        <dbReference type="EMBL" id="KAK5648429.1"/>
    </source>
</evidence>
<dbReference type="GO" id="GO:0005643">
    <property type="term" value="C:nuclear pore"/>
    <property type="evidence" value="ECO:0007669"/>
    <property type="project" value="TreeGrafter"/>
</dbReference>
<dbReference type="EMBL" id="JAVRBK010000002">
    <property type="protein sequence ID" value="KAK5648429.1"/>
    <property type="molecule type" value="Genomic_DNA"/>
</dbReference>
<evidence type="ECO:0000259" key="17">
    <source>
        <dbReference type="Pfam" id="PF24991"/>
    </source>
</evidence>
<dbReference type="InterPro" id="IPR055096">
    <property type="entry name" value="Ig_NUP210_1st"/>
</dbReference>
<dbReference type="Pfam" id="PF26183">
    <property type="entry name" value="Ig_NUP210_14th"/>
    <property type="match status" value="1"/>
</dbReference>
<evidence type="ECO:0000256" key="5">
    <source>
        <dbReference type="ARBA" id="ARBA00022989"/>
    </source>
</evidence>
<dbReference type="InterPro" id="IPR055095">
    <property type="entry name" value="NUP210_Ig_C"/>
</dbReference>
<evidence type="ECO:0000256" key="2">
    <source>
        <dbReference type="ARBA" id="ARBA00007313"/>
    </source>
</evidence>
<feature type="domain" description="NUP210 Ig-like" evidence="13">
    <location>
        <begin position="633"/>
        <end position="701"/>
    </location>
</feature>
<dbReference type="InterPro" id="IPR057586">
    <property type="entry name" value="Ig_NUP210_16th"/>
</dbReference>
<evidence type="ECO:0000259" key="19">
    <source>
        <dbReference type="Pfam" id="PF26181"/>
    </source>
</evidence>
<feature type="domain" description="NUP210 C-terminal Ig-like" evidence="11">
    <location>
        <begin position="1527"/>
        <end position="1681"/>
    </location>
</feature>
<feature type="domain" description="NUP210 Ig-like" evidence="14">
    <location>
        <begin position="22"/>
        <end position="112"/>
    </location>
</feature>
<evidence type="ECO:0000313" key="21">
    <source>
        <dbReference type="Proteomes" id="UP001329430"/>
    </source>
</evidence>
<dbReference type="InterPro" id="IPR058779">
    <property type="entry name" value="Ig_NUP210_13th"/>
</dbReference>